<dbReference type="InterPro" id="IPR023827">
    <property type="entry name" value="Peptidase_S8_Asp-AS"/>
</dbReference>
<evidence type="ECO:0000313" key="9">
    <source>
        <dbReference type="Proteomes" id="UP000823849"/>
    </source>
</evidence>
<dbReference type="InterPro" id="IPR000209">
    <property type="entry name" value="Peptidase_S8/S53_dom"/>
</dbReference>
<evidence type="ECO:0000256" key="3">
    <source>
        <dbReference type="ARBA" id="ARBA00022801"/>
    </source>
</evidence>
<dbReference type="PROSITE" id="PS51892">
    <property type="entry name" value="SUBTILASE"/>
    <property type="match status" value="1"/>
</dbReference>
<dbReference type="Gene3D" id="3.40.50.200">
    <property type="entry name" value="Peptidase S8/S53 domain"/>
    <property type="match status" value="1"/>
</dbReference>
<evidence type="ECO:0000256" key="6">
    <source>
        <dbReference type="RuleBase" id="RU003355"/>
    </source>
</evidence>
<dbReference type="CDD" id="cd07487">
    <property type="entry name" value="Peptidases_S8_1"/>
    <property type="match status" value="1"/>
</dbReference>
<evidence type="ECO:0000313" key="8">
    <source>
        <dbReference type="EMBL" id="HJC15202.1"/>
    </source>
</evidence>
<evidence type="ECO:0000256" key="1">
    <source>
        <dbReference type="ARBA" id="ARBA00011073"/>
    </source>
</evidence>
<dbReference type="PROSITE" id="PS00137">
    <property type="entry name" value="SUBTILASE_HIS"/>
    <property type="match status" value="1"/>
</dbReference>
<proteinExistence type="inferred from homology"/>
<dbReference type="InterPro" id="IPR022398">
    <property type="entry name" value="Peptidase_S8_His-AS"/>
</dbReference>
<dbReference type="PROSITE" id="PS00138">
    <property type="entry name" value="SUBTILASE_SER"/>
    <property type="match status" value="1"/>
</dbReference>
<dbReference type="PRINTS" id="PR00723">
    <property type="entry name" value="SUBTILISIN"/>
</dbReference>
<keyword evidence="4 5" id="KW-0720">Serine protease</keyword>
<dbReference type="AlphaFoldDB" id="A0A9D2NBE8"/>
<dbReference type="PANTHER" id="PTHR43806">
    <property type="entry name" value="PEPTIDASE S8"/>
    <property type="match status" value="1"/>
</dbReference>
<comment type="caution">
    <text evidence="8">The sequence shown here is derived from an EMBL/GenBank/DDBJ whole genome shotgun (WGS) entry which is preliminary data.</text>
</comment>
<evidence type="ECO:0000256" key="5">
    <source>
        <dbReference type="PROSITE-ProRule" id="PRU01240"/>
    </source>
</evidence>
<protein>
    <submittedName>
        <fullName evidence="8">S8 family peptidase</fullName>
    </submittedName>
</protein>
<dbReference type="SUPFAM" id="SSF52743">
    <property type="entry name" value="Subtilisin-like"/>
    <property type="match status" value="1"/>
</dbReference>
<dbReference type="InterPro" id="IPR050131">
    <property type="entry name" value="Peptidase_S8_subtilisin-like"/>
</dbReference>
<evidence type="ECO:0000259" key="7">
    <source>
        <dbReference type="Pfam" id="PF00082"/>
    </source>
</evidence>
<feature type="active site" description="Charge relay system" evidence="5">
    <location>
        <position position="62"/>
    </location>
</feature>
<dbReference type="GO" id="GO:0004252">
    <property type="term" value="F:serine-type endopeptidase activity"/>
    <property type="evidence" value="ECO:0007669"/>
    <property type="project" value="UniProtKB-UniRule"/>
</dbReference>
<dbReference type="InterPro" id="IPR036852">
    <property type="entry name" value="Peptidase_S8/S53_dom_sf"/>
</dbReference>
<feature type="active site" description="Charge relay system" evidence="5">
    <location>
        <position position="268"/>
    </location>
</feature>
<gene>
    <name evidence="8" type="ORF">H9705_05160</name>
</gene>
<dbReference type="PANTHER" id="PTHR43806:SF65">
    <property type="entry name" value="SERINE PROTEASE APRX"/>
    <property type="match status" value="1"/>
</dbReference>
<evidence type="ECO:0000256" key="4">
    <source>
        <dbReference type="ARBA" id="ARBA00022825"/>
    </source>
</evidence>
<organism evidence="8 9">
    <name type="scientific">Candidatus Fusicatenibacter intestinigallinarum</name>
    <dbReference type="NCBI Taxonomy" id="2838598"/>
    <lineage>
        <taxon>Bacteria</taxon>
        <taxon>Bacillati</taxon>
        <taxon>Bacillota</taxon>
        <taxon>Clostridia</taxon>
        <taxon>Lachnospirales</taxon>
        <taxon>Lachnospiraceae</taxon>
        <taxon>Fusicatenibacter</taxon>
    </lineage>
</organism>
<comment type="similarity">
    <text evidence="1 5 6">Belongs to the peptidase S8 family.</text>
</comment>
<sequence>MRLIRKSLCLYREFFQSPAEKNWQYALSGIFYKEHLSYHERRICLKNRYGLTGRGVSVAVLDTGITPHIDFDNRILVFLDLIFGHAQPYDDNGHGSHVAGLIGGSGRASKGRYEGMAPECGFVILKILDHRGNGRKQDVLKAIDWVRKMRKKYNIRILNISVGTTEQEKVLHDLLIEAVEQAWDDGLVVVTAAGNLGPGSGTVTAPGSSRKVITVGSSDLLTGADGISGCGPTRDCVCKPDLVAPGKDIVSCAPGISRREYARKSGTSMSTPQISGAIALALQKAPYLTNVQIKMMLRDSVRDLGLPHNRQGWGEFDLDKFLANLYN</sequence>
<keyword evidence="3 5" id="KW-0378">Hydrolase</keyword>
<reference evidence="8" key="1">
    <citation type="journal article" date="2021" name="PeerJ">
        <title>Extensive microbial diversity within the chicken gut microbiome revealed by metagenomics and culture.</title>
        <authorList>
            <person name="Gilroy R."/>
            <person name="Ravi A."/>
            <person name="Getino M."/>
            <person name="Pursley I."/>
            <person name="Horton D.L."/>
            <person name="Alikhan N.F."/>
            <person name="Baker D."/>
            <person name="Gharbi K."/>
            <person name="Hall N."/>
            <person name="Watson M."/>
            <person name="Adriaenssens E.M."/>
            <person name="Foster-Nyarko E."/>
            <person name="Jarju S."/>
            <person name="Secka A."/>
            <person name="Antonio M."/>
            <person name="Oren A."/>
            <person name="Chaudhuri R.R."/>
            <person name="La Ragione R."/>
            <person name="Hildebrand F."/>
            <person name="Pallen M.J."/>
        </authorList>
    </citation>
    <scope>NUCLEOTIDE SEQUENCE</scope>
    <source>
        <strain evidence="8">CHK185-5351</strain>
    </source>
</reference>
<keyword evidence="2 5" id="KW-0645">Protease</keyword>
<name>A0A9D2NBE8_9FIRM</name>
<dbReference type="PROSITE" id="PS00136">
    <property type="entry name" value="SUBTILASE_ASP"/>
    <property type="match status" value="1"/>
</dbReference>
<dbReference type="EMBL" id="DWWU01000021">
    <property type="protein sequence ID" value="HJC15202.1"/>
    <property type="molecule type" value="Genomic_DNA"/>
</dbReference>
<feature type="active site" description="Charge relay system" evidence="5">
    <location>
        <position position="94"/>
    </location>
</feature>
<evidence type="ECO:0000256" key="2">
    <source>
        <dbReference type="ARBA" id="ARBA00022670"/>
    </source>
</evidence>
<accession>A0A9D2NBE8</accession>
<dbReference type="Pfam" id="PF00082">
    <property type="entry name" value="Peptidase_S8"/>
    <property type="match status" value="1"/>
</dbReference>
<dbReference type="InterPro" id="IPR015500">
    <property type="entry name" value="Peptidase_S8_subtilisin-rel"/>
</dbReference>
<feature type="domain" description="Peptidase S8/S53" evidence="7">
    <location>
        <begin position="53"/>
        <end position="314"/>
    </location>
</feature>
<dbReference type="Proteomes" id="UP000823849">
    <property type="component" value="Unassembled WGS sequence"/>
</dbReference>
<dbReference type="GO" id="GO:0006508">
    <property type="term" value="P:proteolysis"/>
    <property type="evidence" value="ECO:0007669"/>
    <property type="project" value="UniProtKB-KW"/>
</dbReference>
<dbReference type="InterPro" id="IPR023828">
    <property type="entry name" value="Peptidase_S8_Ser-AS"/>
</dbReference>
<reference evidence="8" key="2">
    <citation type="submission" date="2021-04" db="EMBL/GenBank/DDBJ databases">
        <authorList>
            <person name="Gilroy R."/>
        </authorList>
    </citation>
    <scope>NUCLEOTIDE SEQUENCE</scope>
    <source>
        <strain evidence="8">CHK185-5351</strain>
    </source>
</reference>